<accession>A0A556QPW0</accession>
<dbReference type="GO" id="GO:0042597">
    <property type="term" value="C:periplasmic space"/>
    <property type="evidence" value="ECO:0007669"/>
    <property type="project" value="UniProtKB-SubCell"/>
</dbReference>
<keyword evidence="1" id="KW-1005">Bacterial flagellum biogenesis</keyword>
<dbReference type="Proteomes" id="UP000315648">
    <property type="component" value="Unassembled WGS sequence"/>
</dbReference>
<keyword evidence="3" id="KW-0282">Flagellum</keyword>
<dbReference type="InterPro" id="IPR017585">
    <property type="entry name" value="SAF_FlgA"/>
</dbReference>
<keyword evidence="3" id="KW-0966">Cell projection</keyword>
<dbReference type="NCBIfam" id="TIGR03170">
    <property type="entry name" value="flgA_cterm"/>
    <property type="match status" value="1"/>
</dbReference>
<feature type="chain" id="PRO_5022252616" description="Flagella basal body P-ring formation protein FlgA" evidence="1">
    <location>
        <begin position="21"/>
        <end position="241"/>
    </location>
</feature>
<comment type="similarity">
    <text evidence="1">Belongs to the FlgA family.</text>
</comment>
<gene>
    <name evidence="3" type="primary">flgA</name>
    <name evidence="3" type="ORF">FPL22_04830</name>
</gene>
<organism evidence="3 4">
    <name type="scientific">Rariglobus hedericola</name>
    <dbReference type="NCBI Taxonomy" id="2597822"/>
    <lineage>
        <taxon>Bacteria</taxon>
        <taxon>Pseudomonadati</taxon>
        <taxon>Verrucomicrobiota</taxon>
        <taxon>Opitutia</taxon>
        <taxon>Opitutales</taxon>
        <taxon>Opitutaceae</taxon>
        <taxon>Rariglobus</taxon>
    </lineage>
</organism>
<dbReference type="PANTHER" id="PTHR36307:SF1">
    <property type="entry name" value="FLAGELLA BASAL BODY P-RING FORMATION PROTEIN FLGA"/>
    <property type="match status" value="1"/>
</dbReference>
<dbReference type="OrthoDB" id="190309at2"/>
<protein>
    <recommendedName>
        <fullName evidence="1">Flagella basal body P-ring formation protein FlgA</fullName>
    </recommendedName>
</protein>
<name>A0A556QPW0_9BACT</name>
<proteinExistence type="inferred from homology"/>
<keyword evidence="4" id="KW-1185">Reference proteome</keyword>
<keyword evidence="1" id="KW-0732">Signal</keyword>
<comment type="caution">
    <text evidence="3">The sequence shown here is derived from an EMBL/GenBank/DDBJ whole genome shotgun (WGS) entry which is preliminary data.</text>
</comment>
<evidence type="ECO:0000313" key="3">
    <source>
        <dbReference type="EMBL" id="TSJ78632.1"/>
    </source>
</evidence>
<dbReference type="AlphaFoldDB" id="A0A556QPW0"/>
<comment type="subcellular location">
    <subcellularLocation>
        <location evidence="1">Periplasm</location>
    </subcellularLocation>
</comment>
<dbReference type="InterPro" id="IPR039246">
    <property type="entry name" value="Flagellar_FlgA"/>
</dbReference>
<sequence>MSFPRLFFTLLFFTAALLRADSVDTFDRAALLKTLTTDLSAHYAVTDTLEVDLLRPWTAPAIPASTQADKTGEPPVVTTVVDYPEALASSMLVRVRYTRDTVILREETLAVRANVWREGLTAATPVKRGAAVVLEGLETRRVDVLRERDSLPLSVAGADYVFSRDVAAGRPLMWRDVIRRSLVHRGQMVEVVASDGTLVITMKALAMQDGSHGDAVRVRNIESKREFTAKVIAENRAEVRF</sequence>
<evidence type="ECO:0000256" key="1">
    <source>
        <dbReference type="RuleBase" id="RU362063"/>
    </source>
</evidence>
<evidence type="ECO:0000259" key="2">
    <source>
        <dbReference type="Pfam" id="PF13144"/>
    </source>
</evidence>
<dbReference type="RefSeq" id="WP_144228973.1">
    <property type="nucleotide sequence ID" value="NZ_CBCRVV010000002.1"/>
</dbReference>
<dbReference type="Gene3D" id="2.30.30.760">
    <property type="match status" value="1"/>
</dbReference>
<keyword evidence="3" id="KW-0969">Cilium</keyword>
<dbReference type="GO" id="GO:0044780">
    <property type="term" value="P:bacterial-type flagellum assembly"/>
    <property type="evidence" value="ECO:0007669"/>
    <property type="project" value="InterPro"/>
</dbReference>
<comment type="function">
    <text evidence="1">Involved in the assembly process of the P-ring formation. It may associate with FlgF on the rod constituting a structure essential for the P-ring assembly or may act as a modulator protein for the P-ring assembly.</text>
</comment>
<reference evidence="3 4" key="1">
    <citation type="submission" date="2019-07" db="EMBL/GenBank/DDBJ databases">
        <title>Description of 53C-WASEF.</title>
        <authorList>
            <person name="Pitt A."/>
            <person name="Hahn M.W."/>
        </authorList>
    </citation>
    <scope>NUCLEOTIDE SEQUENCE [LARGE SCALE GENOMIC DNA]</scope>
    <source>
        <strain evidence="3 4">53C-WASEF</strain>
    </source>
</reference>
<dbReference type="PANTHER" id="PTHR36307">
    <property type="entry name" value="FLAGELLA BASAL BODY P-RING FORMATION PROTEIN FLGA"/>
    <property type="match status" value="1"/>
</dbReference>
<evidence type="ECO:0000313" key="4">
    <source>
        <dbReference type="Proteomes" id="UP000315648"/>
    </source>
</evidence>
<keyword evidence="1" id="KW-0574">Periplasm</keyword>
<feature type="signal peptide" evidence="1">
    <location>
        <begin position="1"/>
        <end position="20"/>
    </location>
</feature>
<dbReference type="EMBL" id="VMBG01000001">
    <property type="protein sequence ID" value="TSJ78632.1"/>
    <property type="molecule type" value="Genomic_DNA"/>
</dbReference>
<feature type="domain" description="Flagella basal body P-ring formation protein FlgA SAF" evidence="2">
    <location>
        <begin position="119"/>
        <end position="239"/>
    </location>
</feature>
<dbReference type="Pfam" id="PF13144">
    <property type="entry name" value="ChapFlgA"/>
    <property type="match status" value="1"/>
</dbReference>